<evidence type="ECO:0000259" key="9">
    <source>
        <dbReference type="Pfam" id="PF25198"/>
    </source>
</evidence>
<keyword evidence="5" id="KW-0472">Membrane</keyword>
<feature type="domain" description="Spore germination protein N-terminal" evidence="9">
    <location>
        <begin position="24"/>
        <end position="191"/>
    </location>
</feature>
<evidence type="ECO:0000256" key="4">
    <source>
        <dbReference type="ARBA" id="ARBA00022729"/>
    </source>
</evidence>
<dbReference type="Pfam" id="PF05504">
    <property type="entry name" value="Spore_GerAC"/>
    <property type="match status" value="1"/>
</dbReference>
<proteinExistence type="inferred from homology"/>
<dbReference type="PANTHER" id="PTHR35789:SF1">
    <property type="entry name" value="SPORE GERMINATION PROTEIN B3"/>
    <property type="match status" value="1"/>
</dbReference>
<dbReference type="InterPro" id="IPR057336">
    <property type="entry name" value="GerAC_N"/>
</dbReference>
<gene>
    <name evidence="10" type="ORF">HNQ80_002977</name>
</gene>
<evidence type="ECO:0000256" key="6">
    <source>
        <dbReference type="ARBA" id="ARBA00023139"/>
    </source>
</evidence>
<feature type="domain" description="Spore germination GerAC-like C-terminal" evidence="8">
    <location>
        <begin position="205"/>
        <end position="370"/>
    </location>
</feature>
<comment type="subcellular location">
    <subcellularLocation>
        <location evidence="1">Membrane</location>
        <topology evidence="1">Lipid-anchor</topology>
    </subcellularLocation>
</comment>
<comment type="similarity">
    <text evidence="2">Belongs to the GerABKC lipoprotein family.</text>
</comment>
<dbReference type="PANTHER" id="PTHR35789">
    <property type="entry name" value="SPORE GERMINATION PROTEIN B3"/>
    <property type="match status" value="1"/>
</dbReference>
<keyword evidence="7" id="KW-0449">Lipoprotein</keyword>
<dbReference type="EMBL" id="JACHEN010000018">
    <property type="protein sequence ID" value="MBB6216872.1"/>
    <property type="molecule type" value="Genomic_DNA"/>
</dbReference>
<dbReference type="Pfam" id="PF25198">
    <property type="entry name" value="Spore_GerAC_N"/>
    <property type="match status" value="1"/>
</dbReference>
<dbReference type="RefSeq" id="WP_184311394.1">
    <property type="nucleotide sequence ID" value="NZ_JACHEN010000018.1"/>
</dbReference>
<dbReference type="NCBIfam" id="TIGR02887">
    <property type="entry name" value="spore_ger_x_C"/>
    <property type="match status" value="1"/>
</dbReference>
<dbReference type="InterPro" id="IPR038501">
    <property type="entry name" value="Spore_GerAC_C_sf"/>
</dbReference>
<keyword evidence="4" id="KW-0732">Signal</keyword>
<keyword evidence="3" id="KW-0309">Germination</keyword>
<evidence type="ECO:0000256" key="1">
    <source>
        <dbReference type="ARBA" id="ARBA00004635"/>
    </source>
</evidence>
<dbReference type="Gene3D" id="3.30.300.210">
    <property type="entry name" value="Nutrient germinant receptor protein C, domain 3"/>
    <property type="match status" value="1"/>
</dbReference>
<evidence type="ECO:0000256" key="7">
    <source>
        <dbReference type="ARBA" id="ARBA00023288"/>
    </source>
</evidence>
<evidence type="ECO:0000256" key="2">
    <source>
        <dbReference type="ARBA" id="ARBA00007886"/>
    </source>
</evidence>
<sequence>MQYERRILLMLLFAAISLISGCWNYREIDEMTIIQGVAIDHNAEKFIITIESITPKGGQDIEMVADLTTAEGATIFDAIRNLIMQTGRRVYWAHAKVIVISEQIAREGVTPILDYVTRDAEIRENMWLVLSREKDAKTLFEGKDRMHDTISIHMDDMLQNQKSISKYDAVELWRFLDDLTADGISPTMPMANLKIKGDEKVPLINGIAIFKKDKMVGWIDGIEARSLLLTKGELKGGLLIIPNVGKTNTDVTLEIFKSKTKTKPILMNDQLTMEINVKMEVNIAEITGTEDFIGEQGRKLLEKEAEGLLETQMKRTIAKVQKQWGSDVFDFGGVVQREMPEYWKTVKGDWEEHFTNLDVKVNADINIRGSALTSKPIKVGD</sequence>
<keyword evidence="6" id="KW-0564">Palmitate</keyword>
<organism evidence="10 11">
    <name type="scientific">Anaerosolibacter carboniphilus</name>
    <dbReference type="NCBI Taxonomy" id="1417629"/>
    <lineage>
        <taxon>Bacteria</taxon>
        <taxon>Bacillati</taxon>
        <taxon>Bacillota</taxon>
        <taxon>Clostridia</taxon>
        <taxon>Peptostreptococcales</taxon>
        <taxon>Thermotaleaceae</taxon>
        <taxon>Anaerosolibacter</taxon>
    </lineage>
</organism>
<dbReference type="InterPro" id="IPR046953">
    <property type="entry name" value="Spore_GerAC-like_C"/>
</dbReference>
<protein>
    <submittedName>
        <fullName evidence="10">Spore germination protein KC</fullName>
    </submittedName>
</protein>
<evidence type="ECO:0000256" key="3">
    <source>
        <dbReference type="ARBA" id="ARBA00022544"/>
    </source>
</evidence>
<keyword evidence="11" id="KW-1185">Reference proteome</keyword>
<dbReference type="GO" id="GO:0016020">
    <property type="term" value="C:membrane"/>
    <property type="evidence" value="ECO:0007669"/>
    <property type="project" value="UniProtKB-SubCell"/>
</dbReference>
<dbReference type="GO" id="GO:0009847">
    <property type="term" value="P:spore germination"/>
    <property type="evidence" value="ECO:0007669"/>
    <property type="project" value="InterPro"/>
</dbReference>
<name>A0A841L122_9FIRM</name>
<evidence type="ECO:0000259" key="8">
    <source>
        <dbReference type="Pfam" id="PF05504"/>
    </source>
</evidence>
<comment type="caution">
    <text evidence="10">The sequence shown here is derived from an EMBL/GenBank/DDBJ whole genome shotgun (WGS) entry which is preliminary data.</text>
</comment>
<reference evidence="10 11" key="1">
    <citation type="submission" date="2020-08" db="EMBL/GenBank/DDBJ databases">
        <title>Genomic Encyclopedia of Type Strains, Phase IV (KMG-IV): sequencing the most valuable type-strain genomes for metagenomic binning, comparative biology and taxonomic classification.</title>
        <authorList>
            <person name="Goeker M."/>
        </authorList>
    </citation>
    <scope>NUCLEOTIDE SEQUENCE [LARGE SCALE GENOMIC DNA]</scope>
    <source>
        <strain evidence="10 11">DSM 103526</strain>
    </source>
</reference>
<accession>A0A841L122</accession>
<dbReference type="Proteomes" id="UP000579281">
    <property type="component" value="Unassembled WGS sequence"/>
</dbReference>
<dbReference type="InterPro" id="IPR008844">
    <property type="entry name" value="Spore_GerAC-like"/>
</dbReference>
<evidence type="ECO:0000256" key="5">
    <source>
        <dbReference type="ARBA" id="ARBA00023136"/>
    </source>
</evidence>
<evidence type="ECO:0000313" key="10">
    <source>
        <dbReference type="EMBL" id="MBB6216872.1"/>
    </source>
</evidence>
<dbReference type="PROSITE" id="PS51257">
    <property type="entry name" value="PROKAR_LIPOPROTEIN"/>
    <property type="match status" value="1"/>
</dbReference>
<evidence type="ECO:0000313" key="11">
    <source>
        <dbReference type="Proteomes" id="UP000579281"/>
    </source>
</evidence>
<dbReference type="AlphaFoldDB" id="A0A841L122"/>